<dbReference type="CDD" id="cd01065">
    <property type="entry name" value="NAD_bind_Shikimate_DH"/>
    <property type="match status" value="1"/>
</dbReference>
<feature type="binding site" evidence="8">
    <location>
        <position position="218"/>
    </location>
    <ligand>
        <name>shikimate</name>
        <dbReference type="ChEBI" id="CHEBI:36208"/>
    </ligand>
</feature>
<dbReference type="Pfam" id="PF18317">
    <property type="entry name" value="SDH_C"/>
    <property type="match status" value="1"/>
</dbReference>
<dbReference type="GO" id="GO:0005829">
    <property type="term" value="C:cytosol"/>
    <property type="evidence" value="ECO:0007669"/>
    <property type="project" value="TreeGrafter"/>
</dbReference>
<dbReference type="FunFam" id="3.40.50.720:FF:000104">
    <property type="entry name" value="Shikimate dehydrogenase (NADP(+))"/>
    <property type="match status" value="1"/>
</dbReference>
<keyword evidence="6 8" id="KW-0057">Aromatic amino acid biosynthesis</keyword>
<dbReference type="InterPro" id="IPR013708">
    <property type="entry name" value="Shikimate_DH-bd_N"/>
</dbReference>
<feature type="domain" description="Quinate/shikimate 5-dehydrogenase/glutamyl-tRNA reductase" evidence="9">
    <location>
        <begin position="118"/>
        <end position="193"/>
    </location>
</feature>
<evidence type="ECO:0000259" key="10">
    <source>
        <dbReference type="Pfam" id="PF08501"/>
    </source>
</evidence>
<dbReference type="GO" id="GO:0009073">
    <property type="term" value="P:aromatic amino acid family biosynthetic process"/>
    <property type="evidence" value="ECO:0007669"/>
    <property type="project" value="UniProtKB-KW"/>
</dbReference>
<evidence type="ECO:0000256" key="2">
    <source>
        <dbReference type="ARBA" id="ARBA00012962"/>
    </source>
</evidence>
<name>A0A370DR45_9GAMM</name>
<evidence type="ECO:0000313" key="12">
    <source>
        <dbReference type="EMBL" id="RDH86621.1"/>
    </source>
</evidence>
<feature type="binding site" evidence="8">
    <location>
        <begin position="128"/>
        <end position="132"/>
    </location>
    <ligand>
        <name>NADP(+)</name>
        <dbReference type="ChEBI" id="CHEBI:58349"/>
    </ligand>
</feature>
<organism evidence="12 13">
    <name type="scientific">endosymbiont of Escarpia spicata</name>
    <dbReference type="NCBI Taxonomy" id="2200908"/>
    <lineage>
        <taxon>Bacteria</taxon>
        <taxon>Pseudomonadati</taxon>
        <taxon>Pseudomonadota</taxon>
        <taxon>Gammaproteobacteria</taxon>
        <taxon>sulfur-oxidizing symbionts</taxon>
    </lineage>
</organism>
<feature type="binding site" evidence="8">
    <location>
        <begin position="15"/>
        <end position="17"/>
    </location>
    <ligand>
        <name>shikimate</name>
        <dbReference type="ChEBI" id="CHEBI:36208"/>
    </ligand>
</feature>
<dbReference type="NCBIfam" id="NF001310">
    <property type="entry name" value="PRK00258.1-2"/>
    <property type="match status" value="1"/>
</dbReference>
<keyword evidence="5 8" id="KW-0560">Oxidoreductase</keyword>
<evidence type="ECO:0000256" key="6">
    <source>
        <dbReference type="ARBA" id="ARBA00023141"/>
    </source>
</evidence>
<dbReference type="UniPathway" id="UPA00053">
    <property type="reaction ID" value="UER00087"/>
</dbReference>
<dbReference type="InterPro" id="IPR022893">
    <property type="entry name" value="Shikimate_DH_fam"/>
</dbReference>
<comment type="function">
    <text evidence="8">Involved in the biosynthesis of the chorismate, which leads to the biosynthesis of aromatic amino acids. Catalyzes the reversible NADPH linked reduction of 3-dehydroshikimate (DHSA) to yield shikimate (SA).</text>
</comment>
<dbReference type="GO" id="GO:0050661">
    <property type="term" value="F:NADP binding"/>
    <property type="evidence" value="ECO:0007669"/>
    <property type="project" value="InterPro"/>
</dbReference>
<dbReference type="SUPFAM" id="SSF53223">
    <property type="entry name" value="Aminoacid dehydrogenase-like, N-terminal domain"/>
    <property type="match status" value="1"/>
</dbReference>
<dbReference type="Gene3D" id="3.40.50.720">
    <property type="entry name" value="NAD(P)-binding Rossmann-like Domain"/>
    <property type="match status" value="1"/>
</dbReference>
<dbReference type="GO" id="GO:0019632">
    <property type="term" value="P:shikimate metabolic process"/>
    <property type="evidence" value="ECO:0007669"/>
    <property type="project" value="InterPro"/>
</dbReference>
<dbReference type="HAMAP" id="MF_00222">
    <property type="entry name" value="Shikimate_DH_AroE"/>
    <property type="match status" value="1"/>
</dbReference>
<dbReference type="InterPro" id="IPR036291">
    <property type="entry name" value="NAD(P)-bd_dom_sf"/>
</dbReference>
<dbReference type="FunFam" id="3.40.50.10860:FF:000006">
    <property type="entry name" value="Shikimate dehydrogenase (NADP(+))"/>
    <property type="match status" value="1"/>
</dbReference>
<dbReference type="NCBIfam" id="TIGR00507">
    <property type="entry name" value="aroE"/>
    <property type="match status" value="1"/>
</dbReference>
<dbReference type="GO" id="GO:0009423">
    <property type="term" value="P:chorismate biosynthetic process"/>
    <property type="evidence" value="ECO:0007669"/>
    <property type="project" value="UniProtKB-UniRule"/>
</dbReference>
<reference evidence="12 13" key="1">
    <citation type="journal article" date="2018" name="ISME J.">
        <title>Endosymbiont genomes yield clues of tubeworm success.</title>
        <authorList>
            <person name="Li Y."/>
            <person name="Liles M.R."/>
            <person name="Halanych K.M."/>
        </authorList>
    </citation>
    <scope>NUCLEOTIDE SEQUENCE [LARGE SCALE GENOMIC DNA]</scope>
    <source>
        <strain evidence="12">A1462</strain>
    </source>
</reference>
<comment type="caution">
    <text evidence="8">Lacks conserved residue(s) required for the propagation of feature annotation.</text>
</comment>
<feature type="binding site" evidence="8">
    <location>
        <position position="216"/>
    </location>
    <ligand>
        <name>NADP(+)</name>
        <dbReference type="ChEBI" id="CHEBI:58349"/>
    </ligand>
</feature>
<feature type="binding site" evidence="8">
    <location>
        <position position="62"/>
    </location>
    <ligand>
        <name>shikimate</name>
        <dbReference type="ChEBI" id="CHEBI:36208"/>
    </ligand>
</feature>
<feature type="domain" description="Shikimate dehydrogenase substrate binding N-terminal" evidence="10">
    <location>
        <begin position="7"/>
        <end position="89"/>
    </location>
</feature>
<comment type="subunit">
    <text evidence="8">Homodimer.</text>
</comment>
<dbReference type="EC" id="1.1.1.25" evidence="2 8"/>
<dbReference type="InterPro" id="IPR041121">
    <property type="entry name" value="SDH_C"/>
</dbReference>
<dbReference type="Gene3D" id="3.40.50.10860">
    <property type="entry name" value="Leucine Dehydrogenase, chain A, domain 1"/>
    <property type="match status" value="1"/>
</dbReference>
<evidence type="ECO:0000256" key="5">
    <source>
        <dbReference type="ARBA" id="ARBA00023002"/>
    </source>
</evidence>
<dbReference type="InterPro" id="IPR046346">
    <property type="entry name" value="Aminoacid_DH-like_N_sf"/>
</dbReference>
<evidence type="ECO:0000259" key="9">
    <source>
        <dbReference type="Pfam" id="PF01488"/>
    </source>
</evidence>
<evidence type="ECO:0000256" key="1">
    <source>
        <dbReference type="ARBA" id="ARBA00004871"/>
    </source>
</evidence>
<feature type="binding site" evidence="8">
    <location>
        <position position="247"/>
    </location>
    <ligand>
        <name>shikimate</name>
        <dbReference type="ChEBI" id="CHEBI:36208"/>
    </ligand>
</feature>
<evidence type="ECO:0000256" key="3">
    <source>
        <dbReference type="ARBA" id="ARBA00022605"/>
    </source>
</evidence>
<comment type="pathway">
    <text evidence="1 8">Metabolic intermediate biosynthesis; chorismate biosynthesis; chorismate from D-erythrose 4-phosphate and phosphoenolpyruvate: step 4/7.</text>
</comment>
<keyword evidence="3 8" id="KW-0028">Amino-acid biosynthesis</keyword>
<gene>
    <name evidence="8" type="primary">aroE</name>
    <name evidence="12" type="ORF">DIZ78_06855</name>
</gene>
<comment type="similarity">
    <text evidence="8">Belongs to the shikimate dehydrogenase family.</text>
</comment>
<protein>
    <recommendedName>
        <fullName evidence="2 8">Shikimate dehydrogenase (NADP(+))</fullName>
        <shortName evidence="8">SDH</shortName>
        <ecNumber evidence="2 8">1.1.1.25</ecNumber>
    </recommendedName>
</protein>
<feature type="binding site" evidence="8">
    <location>
        <begin position="152"/>
        <end position="157"/>
    </location>
    <ligand>
        <name>NADP(+)</name>
        <dbReference type="ChEBI" id="CHEBI:58349"/>
    </ligand>
</feature>
<feature type="active site" description="Proton acceptor" evidence="8">
    <location>
        <position position="66"/>
    </location>
</feature>
<dbReference type="InterPro" id="IPR011342">
    <property type="entry name" value="Shikimate_DH"/>
</dbReference>
<dbReference type="SUPFAM" id="SSF51735">
    <property type="entry name" value="NAD(P)-binding Rossmann-fold domains"/>
    <property type="match status" value="1"/>
</dbReference>
<keyword evidence="4 8" id="KW-0521">NADP</keyword>
<dbReference type="PANTHER" id="PTHR21089">
    <property type="entry name" value="SHIKIMATE DEHYDROGENASE"/>
    <property type="match status" value="1"/>
</dbReference>
<feature type="domain" description="SDH C-terminal" evidence="11">
    <location>
        <begin position="240"/>
        <end position="264"/>
    </location>
</feature>
<proteinExistence type="inferred from homology"/>
<dbReference type="AlphaFoldDB" id="A0A370DR45"/>
<dbReference type="Proteomes" id="UP000254771">
    <property type="component" value="Unassembled WGS sequence"/>
</dbReference>
<evidence type="ECO:0000256" key="7">
    <source>
        <dbReference type="ARBA" id="ARBA00049442"/>
    </source>
</evidence>
<dbReference type="PANTHER" id="PTHR21089:SF1">
    <property type="entry name" value="BIFUNCTIONAL 3-DEHYDROQUINATE DEHYDRATASE_SHIKIMATE DEHYDROGENASE, CHLOROPLASTIC"/>
    <property type="match status" value="1"/>
</dbReference>
<evidence type="ECO:0000256" key="4">
    <source>
        <dbReference type="ARBA" id="ARBA00022857"/>
    </source>
</evidence>
<dbReference type="Pfam" id="PF08501">
    <property type="entry name" value="Shikimate_dh_N"/>
    <property type="match status" value="1"/>
</dbReference>
<feature type="binding site" evidence="8">
    <location>
        <position position="240"/>
    </location>
    <ligand>
        <name>NADP(+)</name>
        <dbReference type="ChEBI" id="CHEBI:58349"/>
    </ligand>
</feature>
<feature type="binding site" evidence="8">
    <location>
        <position position="87"/>
    </location>
    <ligand>
        <name>shikimate</name>
        <dbReference type="ChEBI" id="CHEBI:36208"/>
    </ligand>
</feature>
<keyword evidence="13" id="KW-1185">Reference proteome</keyword>
<dbReference type="EMBL" id="QFXE01000008">
    <property type="protein sequence ID" value="RDH86621.1"/>
    <property type="molecule type" value="Genomic_DNA"/>
</dbReference>
<evidence type="ECO:0000313" key="13">
    <source>
        <dbReference type="Proteomes" id="UP000254771"/>
    </source>
</evidence>
<dbReference type="Pfam" id="PF01488">
    <property type="entry name" value="Shikimate_DH"/>
    <property type="match status" value="1"/>
</dbReference>
<dbReference type="GO" id="GO:0004764">
    <property type="term" value="F:shikimate 3-dehydrogenase (NADP+) activity"/>
    <property type="evidence" value="ECO:0007669"/>
    <property type="project" value="UniProtKB-UniRule"/>
</dbReference>
<feature type="binding site" evidence="8">
    <location>
        <position position="103"/>
    </location>
    <ligand>
        <name>shikimate</name>
        <dbReference type="ChEBI" id="CHEBI:36208"/>
    </ligand>
</feature>
<evidence type="ECO:0000256" key="8">
    <source>
        <dbReference type="HAMAP-Rule" id="MF_00222"/>
    </source>
</evidence>
<accession>A0A370DR45</accession>
<comment type="catalytic activity">
    <reaction evidence="7 8">
        <text>shikimate + NADP(+) = 3-dehydroshikimate + NADPH + H(+)</text>
        <dbReference type="Rhea" id="RHEA:17737"/>
        <dbReference type="ChEBI" id="CHEBI:15378"/>
        <dbReference type="ChEBI" id="CHEBI:16630"/>
        <dbReference type="ChEBI" id="CHEBI:36208"/>
        <dbReference type="ChEBI" id="CHEBI:57783"/>
        <dbReference type="ChEBI" id="CHEBI:58349"/>
        <dbReference type="EC" id="1.1.1.25"/>
    </reaction>
</comment>
<sequence>MTDSYAVIGNPIEHSKSPLIHAAFAEQTGESIEYTRLLGNLDDFEGDVARFLRDGGQGLNITVPFKETAWRLADELSKRAHTAGAVNTLIRLENGKLRGDNTDGIGLVRDLTINHGFRFKGKRVLILGAGGAVRGVVRPLLEEQPKRLIIANRTAAKAYSLATGLSGFGPVAGCGLEELEGMQFDLIINGTAAGLGGEVPKIPEGVLTKGGWCYDMMYGDGPTAFQKWARERHAARALDGLGMLVEQAAESFRLWREILPDTVPVIRMLRG</sequence>
<evidence type="ECO:0000259" key="11">
    <source>
        <dbReference type="Pfam" id="PF18317"/>
    </source>
</evidence>
<dbReference type="GO" id="GO:0008652">
    <property type="term" value="P:amino acid biosynthetic process"/>
    <property type="evidence" value="ECO:0007669"/>
    <property type="project" value="UniProtKB-KW"/>
</dbReference>
<dbReference type="InterPro" id="IPR006151">
    <property type="entry name" value="Shikm_DH/Glu-tRNA_Rdtase"/>
</dbReference>
<comment type="caution">
    <text evidence="12">The sequence shown here is derived from an EMBL/GenBank/DDBJ whole genome shotgun (WGS) entry which is preliminary data.</text>
</comment>